<dbReference type="EMBL" id="JASSZA010000004">
    <property type="protein sequence ID" value="KAK2114712.1"/>
    <property type="molecule type" value="Genomic_DNA"/>
</dbReference>
<evidence type="ECO:0000256" key="1">
    <source>
        <dbReference type="SAM" id="MobiDB-lite"/>
    </source>
</evidence>
<sequence length="99" mass="10257">PVLRTGGRGRCSLNGPLAARSSSGACLQGRVHCNFSACTEPRAGSLRSAEGHSTPGPGGLRPQEAEGSPRGPFAACTVARADPGIWEETCTRRPDGARW</sequence>
<reference evidence="2 3" key="1">
    <citation type="submission" date="2023-05" db="EMBL/GenBank/DDBJ databases">
        <title>B98-5 Cell Line De Novo Hybrid Assembly: An Optical Mapping Approach.</title>
        <authorList>
            <person name="Kananen K."/>
            <person name="Auerbach J.A."/>
            <person name="Kautto E."/>
            <person name="Blachly J.S."/>
        </authorList>
    </citation>
    <scope>NUCLEOTIDE SEQUENCE [LARGE SCALE GENOMIC DNA]</scope>
    <source>
        <strain evidence="2">B95-8</strain>
        <tissue evidence="2">Cell line</tissue>
    </source>
</reference>
<protein>
    <submittedName>
        <fullName evidence="2">Uncharacterized protein</fullName>
    </submittedName>
</protein>
<evidence type="ECO:0000313" key="2">
    <source>
        <dbReference type="EMBL" id="KAK2114712.1"/>
    </source>
</evidence>
<gene>
    <name evidence="2" type="ORF">P7K49_008978</name>
</gene>
<name>A0ABQ9W2V7_SAGOE</name>
<feature type="region of interest" description="Disordered" evidence="1">
    <location>
        <begin position="44"/>
        <end position="73"/>
    </location>
</feature>
<proteinExistence type="predicted"/>
<dbReference type="Proteomes" id="UP001266305">
    <property type="component" value="Unassembled WGS sequence"/>
</dbReference>
<organism evidence="2 3">
    <name type="scientific">Saguinus oedipus</name>
    <name type="common">Cotton-top tamarin</name>
    <name type="synonym">Oedipomidas oedipus</name>
    <dbReference type="NCBI Taxonomy" id="9490"/>
    <lineage>
        <taxon>Eukaryota</taxon>
        <taxon>Metazoa</taxon>
        <taxon>Chordata</taxon>
        <taxon>Craniata</taxon>
        <taxon>Vertebrata</taxon>
        <taxon>Euteleostomi</taxon>
        <taxon>Mammalia</taxon>
        <taxon>Eutheria</taxon>
        <taxon>Euarchontoglires</taxon>
        <taxon>Primates</taxon>
        <taxon>Haplorrhini</taxon>
        <taxon>Platyrrhini</taxon>
        <taxon>Cebidae</taxon>
        <taxon>Callitrichinae</taxon>
        <taxon>Saguinus</taxon>
    </lineage>
</organism>
<feature type="non-terminal residue" evidence="2">
    <location>
        <position position="99"/>
    </location>
</feature>
<keyword evidence="3" id="KW-1185">Reference proteome</keyword>
<feature type="non-terminal residue" evidence="2">
    <location>
        <position position="1"/>
    </location>
</feature>
<evidence type="ECO:0000313" key="3">
    <source>
        <dbReference type="Proteomes" id="UP001266305"/>
    </source>
</evidence>
<accession>A0ABQ9W2V7</accession>
<comment type="caution">
    <text evidence="2">The sequence shown here is derived from an EMBL/GenBank/DDBJ whole genome shotgun (WGS) entry which is preliminary data.</text>
</comment>